<dbReference type="EMBL" id="CYKH01000311">
    <property type="protein sequence ID" value="CUF37972.1"/>
    <property type="molecule type" value="Genomic_DNA"/>
</dbReference>
<keyword evidence="1" id="KW-0175">Coiled coil</keyword>
<evidence type="ECO:0000313" key="4">
    <source>
        <dbReference type="Proteomes" id="UP000051952"/>
    </source>
</evidence>
<feature type="region of interest" description="Disordered" evidence="2">
    <location>
        <begin position="448"/>
        <end position="504"/>
    </location>
</feature>
<feature type="region of interest" description="Disordered" evidence="2">
    <location>
        <begin position="119"/>
        <end position="158"/>
    </location>
</feature>
<name>A0A0S4IRT4_BODSA</name>
<dbReference type="AlphaFoldDB" id="A0A0S4IRT4"/>
<feature type="region of interest" description="Disordered" evidence="2">
    <location>
        <begin position="644"/>
        <end position="668"/>
    </location>
</feature>
<feature type="coiled-coil region" evidence="1">
    <location>
        <begin position="8"/>
        <end position="42"/>
    </location>
</feature>
<evidence type="ECO:0000256" key="1">
    <source>
        <dbReference type="SAM" id="Coils"/>
    </source>
</evidence>
<keyword evidence="4" id="KW-1185">Reference proteome</keyword>
<dbReference type="PANTHER" id="PTHR23159">
    <property type="entry name" value="CENTROSOMAL PROTEIN 2"/>
    <property type="match status" value="1"/>
</dbReference>
<feature type="region of interest" description="Disordered" evidence="2">
    <location>
        <begin position="188"/>
        <end position="209"/>
    </location>
</feature>
<gene>
    <name evidence="3" type="ORF">BSAL_62010</name>
</gene>
<sequence>MAESSVNTVRLTRENIDLKRRLDEAEELIDALKLKLSQQAKHVFTHEVRGAAQLSLADVLGGKSSASSVTTLGAGAAGGGAISGAVSAGEYDALEAELDESRQREEALRAQIQRLEHDLQQQARQLQQQQQSTPQRPRSHTFSHAAGGASEGSDTDLQSARKRIEALENSEKKLKAAVDDLNAALEATMVSTPPPPAHSSGGGGTTDERSPQLIEELEDKLLAEQAAQALLAEELEETKFCMEEEKREFDRKINEATSEKNIAVRVKNEALKEAASARTEAARLRGELATNKGSFRQQQHHQDVFVPSTPDALLLRDQVTFLESRLAAMQKDLDASQKDAARAHKAGKRAFLERQAALKDLEGWKAKQVESVKMKVTANAKNAMSMSSSSSSHILLNNNNSSHHASSTHLQQQEHKHVETCVESAAQKLGVIQERLLIALTQRSAAAAADGNGGADGGTGTEVHHHHHHHYRDPHHGSPADAADQLSNTTKSVSSGDGDFSGGGGGGGWMVEEALFMGGDDWAHLVCEEFYTYERIIQNLKQEVLSLQTIAKMSDDEAAGHWKRKIEAMQDEMDVLRVTAHEYREAAATADTRHQQQMKGFFEAQQLQAQEYERHHQRSPQKAGETSTMLVGRVTSATAAASPGSTATYYHQPSYSSPGSTTTGTRNL</sequence>
<organism evidence="3 4">
    <name type="scientific">Bodo saltans</name>
    <name type="common">Flagellated protozoan</name>
    <dbReference type="NCBI Taxonomy" id="75058"/>
    <lineage>
        <taxon>Eukaryota</taxon>
        <taxon>Discoba</taxon>
        <taxon>Euglenozoa</taxon>
        <taxon>Kinetoplastea</taxon>
        <taxon>Metakinetoplastina</taxon>
        <taxon>Eubodonida</taxon>
        <taxon>Bodonidae</taxon>
        <taxon>Bodo</taxon>
    </lineage>
</organism>
<reference evidence="4" key="1">
    <citation type="submission" date="2015-09" db="EMBL/GenBank/DDBJ databases">
        <authorList>
            <consortium name="Pathogen Informatics"/>
        </authorList>
    </citation>
    <scope>NUCLEOTIDE SEQUENCE [LARGE SCALE GENOMIC DNA]</scope>
    <source>
        <strain evidence="4">Lake Konstanz</strain>
    </source>
</reference>
<dbReference type="PANTHER" id="PTHR23159:SF31">
    <property type="entry name" value="CENTROSOME-ASSOCIATED PROTEIN CEP250 ISOFORM X1"/>
    <property type="match status" value="1"/>
</dbReference>
<accession>A0A0S4IRT4</accession>
<evidence type="ECO:0000256" key="2">
    <source>
        <dbReference type="SAM" id="MobiDB-lite"/>
    </source>
</evidence>
<dbReference type="VEuPathDB" id="TriTrypDB:BSAL_62010"/>
<feature type="compositionally biased region" description="Gly residues" evidence="2">
    <location>
        <begin position="451"/>
        <end position="460"/>
    </location>
</feature>
<evidence type="ECO:0000313" key="3">
    <source>
        <dbReference type="EMBL" id="CUF37972.1"/>
    </source>
</evidence>
<dbReference type="Proteomes" id="UP000051952">
    <property type="component" value="Unassembled WGS sequence"/>
</dbReference>
<feature type="coiled-coil region" evidence="1">
    <location>
        <begin position="214"/>
        <end position="287"/>
    </location>
</feature>
<feature type="compositionally biased region" description="Low complexity" evidence="2">
    <location>
        <begin position="120"/>
        <end position="136"/>
    </location>
</feature>
<protein>
    <submittedName>
        <fullName evidence="3">Uncharacterized protein</fullName>
    </submittedName>
</protein>
<proteinExistence type="predicted"/>
<feature type="compositionally biased region" description="Basic residues" evidence="2">
    <location>
        <begin position="464"/>
        <end position="473"/>
    </location>
</feature>